<feature type="disulfide bond" evidence="26">
    <location>
        <begin position="1428"/>
        <end position="1443"/>
    </location>
</feature>
<comment type="similarity">
    <text evidence="8">Belongs to the VPS10-related sortilin family. SORL1 subfamily.</text>
</comment>
<evidence type="ECO:0000256" key="10">
    <source>
        <dbReference type="ARBA" id="ARBA00022448"/>
    </source>
</evidence>
<reference evidence="32" key="1">
    <citation type="submission" date="2020-11" db="EMBL/GenBank/DDBJ databases">
        <authorList>
            <person name="Tran Van P."/>
        </authorList>
    </citation>
    <scope>NUCLEOTIDE SEQUENCE</scope>
</reference>
<evidence type="ECO:0000256" key="29">
    <source>
        <dbReference type="SAM" id="Phobius"/>
    </source>
</evidence>
<dbReference type="GO" id="GO:0005789">
    <property type="term" value="C:endoplasmic reticulum membrane"/>
    <property type="evidence" value="ECO:0007669"/>
    <property type="project" value="UniProtKB-SubCell"/>
</dbReference>
<evidence type="ECO:0000256" key="16">
    <source>
        <dbReference type="ARBA" id="ARBA00022753"/>
    </source>
</evidence>
<sequence>MGRLAAAICLLLALLFVCKASEIDEVVDHYGKKYLRIKRDASESASSHRNYRSRRATASRGFTSNGDKSPTSFIYPLNDTHNSLLLHWAGEGSPVIYCLATDASPKDTSTSAIYISYEYGKSFANKTDSFVIPQPDGTSKPSLITAYYVHPVFSSVSVFTDLRDKVLFVTKDHGETLFMRNVNFTATTIVFDKYRPEVLIAHDRTTNPKTLWLSQDYGETFDLAKDYVSNIYVDFVDNPITIYFVREEPSGLHAVLATTDYFENFHVVARRVKDFSIKGDMLLATRVEHKQKVEEADGEKEIEILSLWLARKDPRANGQFGPLQKAKFPPELQNPEHLLVADVSQGQALVVGMQDGRGDLYVSKVVGAPAGDGPVPSEVEFSLSLANIMLTSDKSEYDSDSDSTPSWRNKNVMDLHKVNGLEGVYIANRIKPGIRSRNVTSRFPQNFSKYMNLLPFKIADIQTVITHDKGGEWTPLIAPKFDADGLPLHCSLEQNCSLHVGQPRSYILSTYLLSRESAVGLVMGTGVLGDSMKGGFRDPSSFAWTNALNQMSKLSTYLSADGGVSWHQVLKGSYLYNIGDHGSVIVAVESHRSGETDKLYYSLDEGATWEAYYFYETPVNVYQLLIEPGENTTIFTMYASLRNAHEWLMIGVDFQTVFEKNCTEADYREWSPYDLRKSGRGCLMGQKTVYQRRIPRTKCYNGLSYTRPNRTEVCLCERSDHECDFGFRVAPGGSQGLQDSLWSAPCLEDISDPANRVNVYKIPDNCPPGSFYNRTRGYRKIPGDVCEGGMGRLYEPERVPCPVGDEKEFILLARRYNISRLNIDFIPDMVMNYTQDNVTYELNSAWETLPVEGLRNVIGIEFDHRNNCVYWGDINTDHVMNCLLNDTRKQLCFSVLLLFLNNFKRKDGLKPELRRIDVNHAGRMRRTILDQRVVKKPRGIALHPAAGYMFWSDWSDTKPAVSRADLDGENRIILFDSKVVEWPNGIAVDLVQNRIFFVDARREFLASANLDGSHYRVIIEGNAKIPHPFGVGIFKEMVIWDDWRLGAVCMANKNTGNGVVRLTDPGGIVMDLKVVAAAQTRQADKNGCSNATCPFLCVGKPDGGHACLCPDGMKAIRGSGTNESGETCVCPAGQAPLANGTCPSINSTCSTGYFPCGNGLCIPVTWQCDGDNDCGDGSDEKDCGKMNCDEGQFTCTDGQCIPPGWQCDFDRDCRDGSDEENCGDRGECHHDEFKCGNGRCLSMKWRCDMDDDCRDGSDEENCTITTIGPDGEEIGGGEGGGSGGSIGVAACSPGELMCGDGKCYPIMWKCDGDSDCVDGSDESNCTNHKCQTWQFSCREEVKCIYTSWVCDNEKDCLNGSDEAEDVCGKMLNGTIIDRFPFDEDETVIGTGQSPGNPDVTSAFPQGKKCTEWMFHCDNGNCIPFWWKCDSVDDCNDNSDEAMCGTFPDAGNGNETIPELRPPGEANRTATTSSCSVMRFQCYSGRCIWAAWVCDGDRDCEGGEDESKCDFGPGEANNHPNHGECLGHQFSCEISGGCIPSSLICDGRTDCPDGSDELGCIDHQYPSRKNKEHCDPVKEFVCKSSNTCIPRLSVCDGNYDCLDESDEQKCDEGPRVNTVDIDSKRVTESSVAIFWHAGNLDEKSNGSARVEFLPAVRVMGLSKWINASEWKNARTNEYKFEKLQPYTNYEFTVFSRETLIDANGASGDSSVIYGAPAPIAVGQTKTGEPERPENLRVQQVSRRQVYLTWDEPRKWNGNSKIYHIYMSVPAQKPMKFDVISRRSYSMSYDFMENVKYKFWVIADNGEKVGGRSAIETLDYSSGISHEMVESVKVVSRSETSLTFEWKELNGDGKKSYTVQCYSENPYEPKHVVNTTLPTAVVGGLAPATNYTCHVMARIPVTGDLFTPRTKVMDYTTGDKLLPIRNLRVNWKIKGTTMKLTWEPPKDRRKIKWKYAIFFGASERELFAEGVRHVTTGTSYTVLKELNACEKYLFSVVVIEPLGTGPGPYSLRKGGLVGTLNGGAFVQAYTLMDSLAPPKHLRVDYYPTNESMVVISWNASCPEYPSNESYLVTAYEETTNHTWMFQTPVTDKGFMEEHYMIHPGGKYRINVRVNVEGSHPTSWIRFDAPSLPPPHQLKVFPMKNDKIFNLSWQTTAMPKDVNIDDLIFVVWVSTDPTWENAKKFEVKDENHFVLTELEPGKRYRAAVTLRDVDGFHSKFSEIVALEPLALPGDETGSKQVTMSYIGGRSTVGIIVALLIVLIGLSGALVYYVMRNPRFRRTFPPFSNPHYDSRSGAATIATSDGLDEDDTPIIRGFSDDEPLVLS</sequence>
<dbReference type="InterPro" id="IPR000742">
    <property type="entry name" value="EGF"/>
</dbReference>
<evidence type="ECO:0000256" key="3">
    <source>
        <dbReference type="ARBA" id="ARBA00004162"/>
    </source>
</evidence>
<dbReference type="GO" id="GO:0032585">
    <property type="term" value="C:multivesicular body membrane"/>
    <property type="evidence" value="ECO:0007669"/>
    <property type="project" value="UniProtKB-SubCell"/>
</dbReference>
<keyword evidence="18" id="KW-0333">Golgi apparatus</keyword>
<dbReference type="InterPro" id="IPR002172">
    <property type="entry name" value="LDrepeatLR_classA_rpt"/>
</dbReference>
<evidence type="ECO:0000256" key="12">
    <source>
        <dbReference type="ARBA" id="ARBA00022536"/>
    </source>
</evidence>
<dbReference type="OrthoDB" id="443634at2759"/>
<keyword evidence="15" id="KW-0677">Repeat</keyword>
<dbReference type="EMBL" id="CAJPEX010000094">
    <property type="protein sequence ID" value="CAG0913244.1"/>
    <property type="molecule type" value="Genomic_DNA"/>
</dbReference>
<feature type="chain" id="PRO_5036403184" description="Sortilin-related receptor" evidence="30">
    <location>
        <begin position="21"/>
        <end position="2323"/>
    </location>
</feature>
<dbReference type="GO" id="GO:0006892">
    <property type="term" value="P:post-Golgi vesicle-mediated transport"/>
    <property type="evidence" value="ECO:0007669"/>
    <property type="project" value="TreeGrafter"/>
</dbReference>
<dbReference type="InterPro" id="IPR011042">
    <property type="entry name" value="6-blade_b-propeller_TolB-like"/>
</dbReference>
<evidence type="ECO:0000256" key="9">
    <source>
        <dbReference type="ARBA" id="ARBA00013467"/>
    </source>
</evidence>
<gene>
    <name evidence="32" type="ORF">NMOB1V02_LOCUS996</name>
</gene>
<dbReference type="SMART" id="SM00192">
    <property type="entry name" value="LDLa"/>
    <property type="match status" value="9"/>
</dbReference>
<dbReference type="Pfam" id="PF15901">
    <property type="entry name" value="Sortilin_C"/>
    <property type="match status" value="1"/>
</dbReference>
<keyword evidence="10" id="KW-0813">Transport</keyword>
<dbReference type="InterPro" id="IPR006581">
    <property type="entry name" value="VPS10"/>
</dbReference>
<dbReference type="SUPFAM" id="SSF110296">
    <property type="entry name" value="Oligoxyloglucan reducing end-specific cellobiohydrolase"/>
    <property type="match status" value="1"/>
</dbReference>
<feature type="repeat" description="LDL-receptor class B" evidence="27">
    <location>
        <begin position="947"/>
        <end position="992"/>
    </location>
</feature>
<feature type="disulfide bond" evidence="26">
    <location>
        <begin position="1149"/>
        <end position="1161"/>
    </location>
</feature>
<evidence type="ECO:0000313" key="32">
    <source>
        <dbReference type="EMBL" id="CAD7273092.1"/>
    </source>
</evidence>
<dbReference type="InterPro" id="IPR013783">
    <property type="entry name" value="Ig-like_fold"/>
</dbReference>
<keyword evidence="11" id="KW-1003">Cell membrane</keyword>
<evidence type="ECO:0000256" key="17">
    <source>
        <dbReference type="ARBA" id="ARBA00022824"/>
    </source>
</evidence>
<feature type="disulfide bond" evidence="26">
    <location>
        <begin position="1228"/>
        <end position="1240"/>
    </location>
</feature>
<dbReference type="InterPro" id="IPR000033">
    <property type="entry name" value="LDLR_classB_rpt"/>
</dbReference>
<accession>A0A7R9G8F8</accession>
<evidence type="ECO:0000256" key="7">
    <source>
        <dbReference type="ARBA" id="ARBA00004545"/>
    </source>
</evidence>
<protein>
    <recommendedName>
        <fullName evidence="9">Sortilin-related receptor</fullName>
    </recommendedName>
    <alternativeName>
        <fullName evidence="24">Low-density lipoprotein receptor relative with 11 ligand-binding repeats</fullName>
    </alternativeName>
    <alternativeName>
        <fullName evidence="25">Sorting protein-related receptor containing LDLR class A repeats</fullName>
    </alternativeName>
</protein>
<feature type="disulfide bond" evidence="26">
    <location>
        <begin position="1298"/>
        <end position="1316"/>
    </location>
</feature>
<dbReference type="GO" id="GO:0030658">
    <property type="term" value="C:transport vesicle membrane"/>
    <property type="evidence" value="ECO:0007669"/>
    <property type="project" value="UniProtKB-SubCell"/>
</dbReference>
<dbReference type="PROSITE" id="PS50853">
    <property type="entry name" value="FN3"/>
    <property type="match status" value="5"/>
</dbReference>
<dbReference type="FunFam" id="3.30.60.270:FF:000002">
    <property type="entry name" value="Sortilin-related receptor isoform A"/>
    <property type="match status" value="1"/>
</dbReference>
<proteinExistence type="inferred from homology"/>
<evidence type="ECO:0000256" key="4">
    <source>
        <dbReference type="ARBA" id="ARBA00004212"/>
    </source>
</evidence>
<feature type="disulfide bond" evidence="26">
    <location>
        <begin position="1481"/>
        <end position="1499"/>
    </location>
</feature>
<dbReference type="CDD" id="cd00063">
    <property type="entry name" value="FN3"/>
    <property type="match status" value="5"/>
</dbReference>
<keyword evidence="16" id="KW-0967">Endosome</keyword>
<evidence type="ECO:0000256" key="23">
    <source>
        <dbReference type="ARBA" id="ARBA00023329"/>
    </source>
</evidence>
<dbReference type="Pfam" id="PF00057">
    <property type="entry name" value="Ldl_recept_a"/>
    <property type="match status" value="9"/>
</dbReference>
<feature type="disulfide bond" evidence="26">
    <location>
        <begin position="1544"/>
        <end position="1559"/>
    </location>
</feature>
<feature type="disulfide bond" evidence="26">
    <location>
        <begin position="1416"/>
        <end position="1434"/>
    </location>
</feature>
<dbReference type="InterPro" id="IPR050310">
    <property type="entry name" value="VPS10-sortilin"/>
</dbReference>
<dbReference type="PRINTS" id="PR00261">
    <property type="entry name" value="LDLRECEPTOR"/>
</dbReference>
<dbReference type="SMART" id="SM00060">
    <property type="entry name" value="FN3"/>
    <property type="match status" value="6"/>
</dbReference>
<dbReference type="GO" id="GO:0005886">
    <property type="term" value="C:plasma membrane"/>
    <property type="evidence" value="ECO:0007669"/>
    <property type="project" value="UniProtKB-SubCell"/>
</dbReference>
<dbReference type="SMART" id="SM00181">
    <property type="entry name" value="EGF"/>
    <property type="match status" value="3"/>
</dbReference>
<dbReference type="FunFam" id="4.10.400.10:FF:000034">
    <property type="entry name" value="Low-density lipoprotein receptor-related protein 2"/>
    <property type="match status" value="1"/>
</dbReference>
<dbReference type="SMART" id="SM00602">
    <property type="entry name" value="VPS10"/>
    <property type="match status" value="1"/>
</dbReference>
<dbReference type="GO" id="GO:0055038">
    <property type="term" value="C:recycling endosome membrane"/>
    <property type="evidence" value="ECO:0007669"/>
    <property type="project" value="UniProtKB-SubCell"/>
</dbReference>
<feature type="disulfide bond" evidence="26">
    <location>
        <begin position="1156"/>
        <end position="1174"/>
    </location>
</feature>
<evidence type="ECO:0000313" key="33">
    <source>
        <dbReference type="Proteomes" id="UP000678499"/>
    </source>
</evidence>
<evidence type="ECO:0000256" key="18">
    <source>
        <dbReference type="ARBA" id="ARBA00023034"/>
    </source>
</evidence>
<keyword evidence="19 29" id="KW-0472">Membrane</keyword>
<feature type="domain" description="Fibronectin type-III" evidence="31">
    <location>
        <begin position="1616"/>
        <end position="1717"/>
    </location>
</feature>
<evidence type="ECO:0000256" key="15">
    <source>
        <dbReference type="ARBA" id="ARBA00022737"/>
    </source>
</evidence>
<dbReference type="SUPFAM" id="SSF63825">
    <property type="entry name" value="YWTD domain"/>
    <property type="match status" value="1"/>
</dbReference>
<keyword evidence="12" id="KW-0245">EGF-like domain</keyword>
<dbReference type="InterPro" id="IPR036055">
    <property type="entry name" value="LDL_receptor-like_sf"/>
</dbReference>
<feature type="signal peptide" evidence="30">
    <location>
        <begin position="1"/>
        <end position="20"/>
    </location>
</feature>
<dbReference type="InterPro" id="IPR023415">
    <property type="entry name" value="LDLR_class-A_CS"/>
</dbReference>
<dbReference type="EMBL" id="OA882131">
    <property type="protein sequence ID" value="CAD7273092.1"/>
    <property type="molecule type" value="Genomic_DNA"/>
</dbReference>
<dbReference type="Gene3D" id="2.10.70.80">
    <property type="match status" value="1"/>
</dbReference>
<dbReference type="CDD" id="cd00112">
    <property type="entry name" value="LDLa"/>
    <property type="match status" value="8"/>
</dbReference>
<keyword evidence="22" id="KW-0325">Glycoprotein</keyword>
<feature type="disulfide bond" evidence="26">
    <location>
        <begin position="1310"/>
        <end position="1325"/>
    </location>
</feature>
<dbReference type="InterPro" id="IPR057841">
    <property type="entry name" value="FN3_SORL1"/>
</dbReference>
<evidence type="ECO:0000256" key="21">
    <source>
        <dbReference type="ARBA" id="ARBA00023170"/>
    </source>
</evidence>
<keyword evidence="14 30" id="KW-0732">Signal</keyword>
<evidence type="ECO:0000256" key="2">
    <source>
        <dbReference type="ARBA" id="ARBA00004158"/>
    </source>
</evidence>
<feature type="domain" description="Fibronectin type-III" evidence="31">
    <location>
        <begin position="1921"/>
        <end position="2020"/>
    </location>
</feature>
<dbReference type="Gene3D" id="3.30.60.270">
    <property type="match status" value="1"/>
</dbReference>
<dbReference type="GO" id="GO:0005794">
    <property type="term" value="C:Golgi apparatus"/>
    <property type="evidence" value="ECO:0007669"/>
    <property type="project" value="UniProtKB-SubCell"/>
</dbReference>
<evidence type="ECO:0000256" key="27">
    <source>
        <dbReference type="PROSITE-ProRule" id="PRU00461"/>
    </source>
</evidence>
<feature type="disulfide bond" evidence="26">
    <location>
        <begin position="1247"/>
        <end position="1262"/>
    </location>
</feature>
<dbReference type="PANTHER" id="PTHR12106:SF27">
    <property type="entry name" value="SORTILIN-RELATED RECEPTOR"/>
    <property type="match status" value="1"/>
</dbReference>
<dbReference type="Pfam" id="PF15902">
    <property type="entry name" value="Sortilin-Vps10"/>
    <property type="match status" value="1"/>
</dbReference>
<evidence type="ECO:0000256" key="13">
    <source>
        <dbReference type="ARBA" id="ARBA00022583"/>
    </source>
</evidence>
<evidence type="ECO:0000256" key="6">
    <source>
        <dbReference type="ARBA" id="ARBA00004480"/>
    </source>
</evidence>
<feature type="region of interest" description="Disordered" evidence="28">
    <location>
        <begin position="2299"/>
        <end position="2323"/>
    </location>
</feature>
<evidence type="ECO:0000256" key="5">
    <source>
        <dbReference type="ARBA" id="ARBA00004393"/>
    </source>
</evidence>
<keyword evidence="29" id="KW-1133">Transmembrane helix</keyword>
<keyword evidence="21" id="KW-0675">Receptor</keyword>
<dbReference type="Gene3D" id="2.40.128.620">
    <property type="match status" value="1"/>
</dbReference>
<dbReference type="SMART" id="SM00135">
    <property type="entry name" value="LY"/>
    <property type="match status" value="4"/>
</dbReference>
<evidence type="ECO:0000256" key="19">
    <source>
        <dbReference type="ARBA" id="ARBA00023136"/>
    </source>
</evidence>
<keyword evidence="23" id="KW-0968">Cytoplasmic vesicle</keyword>
<evidence type="ECO:0000256" key="20">
    <source>
        <dbReference type="ARBA" id="ARBA00023157"/>
    </source>
</evidence>
<dbReference type="Proteomes" id="UP000678499">
    <property type="component" value="Unassembled WGS sequence"/>
</dbReference>
<dbReference type="PANTHER" id="PTHR12106">
    <property type="entry name" value="SORTILIN RELATED"/>
    <property type="match status" value="1"/>
</dbReference>
<evidence type="ECO:0000259" key="31">
    <source>
        <dbReference type="PROSITE" id="PS50853"/>
    </source>
</evidence>
<dbReference type="InterPro" id="IPR036116">
    <property type="entry name" value="FN3_sf"/>
</dbReference>
<evidence type="ECO:0000256" key="24">
    <source>
        <dbReference type="ARBA" id="ARBA00029896"/>
    </source>
</evidence>
<feature type="disulfide bond" evidence="26">
    <location>
        <begin position="1207"/>
        <end position="1222"/>
    </location>
</feature>
<feature type="disulfide bond" evidence="26">
    <location>
        <begin position="1594"/>
        <end position="1609"/>
    </location>
</feature>
<dbReference type="SUPFAM" id="SSF57424">
    <property type="entry name" value="LDL receptor-like module"/>
    <property type="match status" value="9"/>
</dbReference>
<dbReference type="Gene3D" id="2.120.10.30">
    <property type="entry name" value="TolB, C-terminal domain"/>
    <property type="match status" value="1"/>
</dbReference>
<feature type="transmembrane region" description="Helical" evidence="29">
    <location>
        <begin position="2249"/>
        <end position="2271"/>
    </location>
</feature>
<dbReference type="FunFam" id="4.10.400.10:FF:000011">
    <property type="entry name" value="Low-density lipoprotein receptor-related protein 1"/>
    <property type="match status" value="1"/>
</dbReference>
<name>A0A7R9G8F8_9CRUS</name>
<keyword evidence="29" id="KW-0812">Transmembrane</keyword>
<dbReference type="GO" id="GO:0031901">
    <property type="term" value="C:early endosome membrane"/>
    <property type="evidence" value="ECO:0007669"/>
    <property type="project" value="UniProtKB-SubCell"/>
</dbReference>
<dbReference type="PROSITE" id="PS50068">
    <property type="entry name" value="LDLRA_2"/>
    <property type="match status" value="9"/>
</dbReference>
<evidence type="ECO:0000256" key="8">
    <source>
        <dbReference type="ARBA" id="ARBA00007041"/>
    </source>
</evidence>
<keyword evidence="20 26" id="KW-1015">Disulfide bond</keyword>
<dbReference type="Gene3D" id="2.60.40.10">
    <property type="entry name" value="Immunoglobulins"/>
    <property type="match status" value="5"/>
</dbReference>
<evidence type="ECO:0000256" key="26">
    <source>
        <dbReference type="PROSITE-ProRule" id="PRU00124"/>
    </source>
</evidence>
<feature type="disulfide bond" evidence="26">
    <location>
        <begin position="1493"/>
        <end position="1508"/>
    </location>
</feature>
<keyword evidence="33" id="KW-1185">Reference proteome</keyword>
<feature type="disulfide bond" evidence="26">
    <location>
        <begin position="1291"/>
        <end position="1303"/>
    </location>
</feature>
<evidence type="ECO:0000256" key="25">
    <source>
        <dbReference type="ARBA" id="ARBA00032450"/>
    </source>
</evidence>
<dbReference type="InterPro" id="IPR003961">
    <property type="entry name" value="FN3_dom"/>
</dbReference>
<feature type="domain" description="Fibronectin type-III" evidence="31">
    <location>
        <begin position="1826"/>
        <end position="1918"/>
    </location>
</feature>
<dbReference type="GO" id="GO:0006897">
    <property type="term" value="P:endocytosis"/>
    <property type="evidence" value="ECO:0007669"/>
    <property type="project" value="UniProtKB-KW"/>
</dbReference>
<evidence type="ECO:0000256" key="30">
    <source>
        <dbReference type="SAM" id="SignalP"/>
    </source>
</evidence>
<feature type="disulfide bond" evidence="26">
    <location>
        <begin position="1168"/>
        <end position="1183"/>
    </location>
</feature>
<evidence type="ECO:0000256" key="14">
    <source>
        <dbReference type="ARBA" id="ARBA00022729"/>
    </source>
</evidence>
<feature type="disulfide bond" evidence="26">
    <location>
        <begin position="1235"/>
        <end position="1253"/>
    </location>
</feature>
<keyword evidence="13" id="KW-0254">Endocytosis</keyword>
<dbReference type="Gene3D" id="4.10.400.10">
    <property type="entry name" value="Low-density Lipoprotein Receptor"/>
    <property type="match status" value="8"/>
</dbReference>
<dbReference type="Pfam" id="PF00058">
    <property type="entry name" value="Ldl_recept_b"/>
    <property type="match status" value="2"/>
</dbReference>
<evidence type="ECO:0000256" key="22">
    <source>
        <dbReference type="ARBA" id="ARBA00023180"/>
    </source>
</evidence>
<dbReference type="InterPro" id="IPR031777">
    <property type="entry name" value="Sortilin_C"/>
</dbReference>
<comment type="caution">
    <text evidence="26">Lacks conserved residue(s) required for the propagation of feature annotation.</text>
</comment>
<evidence type="ECO:0000256" key="1">
    <source>
        <dbReference type="ARBA" id="ARBA00004115"/>
    </source>
</evidence>
<feature type="disulfide bond" evidence="26">
    <location>
        <begin position="1188"/>
        <end position="1200"/>
    </location>
</feature>
<dbReference type="FunFam" id="2.120.10.30:FF:000241">
    <property type="entry name" value="Low-density lipoprotein receptor-related protein 6"/>
    <property type="match status" value="1"/>
</dbReference>
<keyword evidence="17" id="KW-0256">Endoplasmic reticulum</keyword>
<feature type="disulfide bond" evidence="26">
    <location>
        <begin position="1195"/>
        <end position="1213"/>
    </location>
</feature>
<feature type="disulfide bond" evidence="26">
    <location>
        <begin position="1409"/>
        <end position="1421"/>
    </location>
</feature>
<feature type="domain" description="Fibronectin type-III" evidence="31">
    <location>
        <begin position="1730"/>
        <end position="1821"/>
    </location>
</feature>
<feature type="domain" description="Fibronectin type-III" evidence="31">
    <location>
        <begin position="2131"/>
        <end position="2230"/>
    </location>
</feature>
<dbReference type="PROSITE" id="PS51120">
    <property type="entry name" value="LDLRB"/>
    <property type="match status" value="1"/>
</dbReference>
<dbReference type="Pfam" id="PF25814">
    <property type="entry name" value="fn3_SORL1"/>
    <property type="match status" value="1"/>
</dbReference>
<evidence type="ECO:0000256" key="28">
    <source>
        <dbReference type="SAM" id="MobiDB-lite"/>
    </source>
</evidence>
<dbReference type="PROSITE" id="PS01209">
    <property type="entry name" value="LDLRA_1"/>
    <property type="match status" value="4"/>
</dbReference>
<organism evidence="32">
    <name type="scientific">Notodromas monacha</name>
    <dbReference type="NCBI Taxonomy" id="399045"/>
    <lineage>
        <taxon>Eukaryota</taxon>
        <taxon>Metazoa</taxon>
        <taxon>Ecdysozoa</taxon>
        <taxon>Arthropoda</taxon>
        <taxon>Crustacea</taxon>
        <taxon>Oligostraca</taxon>
        <taxon>Ostracoda</taxon>
        <taxon>Podocopa</taxon>
        <taxon>Podocopida</taxon>
        <taxon>Cypridocopina</taxon>
        <taxon>Cypridoidea</taxon>
        <taxon>Cyprididae</taxon>
        <taxon>Notodromas</taxon>
    </lineage>
</organism>
<dbReference type="InterPro" id="IPR031778">
    <property type="entry name" value="Sortilin_N"/>
</dbReference>
<comment type="subcellular location">
    <subcellularLocation>
        <location evidence="3">Cell membrane</location>
        <topology evidence="3">Single-pass membrane protein</topology>
    </subcellularLocation>
    <subcellularLocation>
        <location evidence="4">Cytoplasmic vesicle</location>
        <location evidence="4">Secretory vesicle membrane</location>
        <topology evidence="4">Single-pass type I membrane protein</topology>
    </subcellularLocation>
    <subcellularLocation>
        <location evidence="2">Early endosome membrane</location>
        <topology evidence="2">Single-pass type I membrane protein</topology>
    </subcellularLocation>
    <subcellularLocation>
        <location evidence="1">Endoplasmic reticulum membrane</location>
        <topology evidence="1">Single-pass type I membrane protein</topology>
    </subcellularLocation>
    <subcellularLocation>
        <location evidence="7">Endosome</location>
        <location evidence="7">Multivesicular body membrane</location>
        <topology evidence="7">Single-pass type I membrane protein</topology>
    </subcellularLocation>
    <subcellularLocation>
        <location evidence="5">Golgi apparatus</location>
        <location evidence="5">trans-Golgi network membrane</location>
        <topology evidence="5">Single-pass type I membrane protein</topology>
    </subcellularLocation>
    <subcellularLocation>
        <location evidence="6">Recycling endosome membrane</location>
        <topology evidence="6">Single-pass type I membrane protein</topology>
    </subcellularLocation>
</comment>
<feature type="disulfide bond" evidence="26">
    <location>
        <begin position="1474"/>
        <end position="1486"/>
    </location>
</feature>
<evidence type="ECO:0000256" key="11">
    <source>
        <dbReference type="ARBA" id="ARBA00022475"/>
    </source>
</evidence>
<dbReference type="SUPFAM" id="SSF49265">
    <property type="entry name" value="Fibronectin type III"/>
    <property type="match status" value="3"/>
</dbReference>